<evidence type="ECO:0000313" key="4">
    <source>
        <dbReference type="Proteomes" id="UP001366085"/>
    </source>
</evidence>
<keyword evidence="1" id="KW-1133">Transmembrane helix</keyword>
<dbReference type="EMBL" id="JBBDGN010000003">
    <property type="protein sequence ID" value="MEJ1091126.1"/>
    <property type="molecule type" value="Genomic_DNA"/>
</dbReference>
<organism evidence="3 4">
    <name type="scientific">Microbacterium istanbulense</name>
    <dbReference type="NCBI Taxonomy" id="3122049"/>
    <lineage>
        <taxon>Bacteria</taxon>
        <taxon>Bacillati</taxon>
        <taxon>Actinomycetota</taxon>
        <taxon>Actinomycetes</taxon>
        <taxon>Micrococcales</taxon>
        <taxon>Microbacteriaceae</taxon>
        <taxon>Microbacterium</taxon>
    </lineage>
</organism>
<dbReference type="RefSeq" id="WP_337318358.1">
    <property type="nucleotide sequence ID" value="NZ_JBBDGN010000003.1"/>
</dbReference>
<evidence type="ECO:0000256" key="1">
    <source>
        <dbReference type="SAM" id="Phobius"/>
    </source>
</evidence>
<feature type="domain" description="Protein-glutamine gamma-glutamyltransferase-like C-terminal" evidence="2">
    <location>
        <begin position="132"/>
        <end position="198"/>
    </location>
</feature>
<keyword evidence="1" id="KW-0472">Membrane</keyword>
<comment type="caution">
    <text evidence="3">The sequence shown here is derived from an EMBL/GenBank/DDBJ whole genome shotgun (WGS) entry which is preliminary data.</text>
</comment>
<protein>
    <submittedName>
        <fullName evidence="3">DUF4129 domain-containing protein</fullName>
    </submittedName>
</protein>
<gene>
    <name evidence="3" type="ORF">WDU93_05410</name>
</gene>
<evidence type="ECO:0000259" key="2">
    <source>
        <dbReference type="Pfam" id="PF13559"/>
    </source>
</evidence>
<feature type="transmembrane region" description="Helical" evidence="1">
    <location>
        <begin position="62"/>
        <end position="86"/>
    </location>
</feature>
<dbReference type="Pfam" id="PF13559">
    <property type="entry name" value="DUF4129"/>
    <property type="match status" value="1"/>
</dbReference>
<evidence type="ECO:0000313" key="3">
    <source>
        <dbReference type="EMBL" id="MEJ1091126.1"/>
    </source>
</evidence>
<sequence>MSWRLASAGVFIPDGDEAQKWAEDELEKAAYQEAKPNWFDQLARDIVDAIIGLFSGDGSGNIAPFAATLIVMVLIAAIVVALIIWGRPRASRSIRRRTDLLGERDDRTAAQLRAEADRAAKSGDLDSAVVLRFRAIARALLERDLIDPAPGATAQGISREASTVFPVLSARLHDAAVLFDRVRYLDVAAAADDYRAITEIDAAVSAAAPVHAAEPEGVPA</sequence>
<reference evidence="3 4" key="1">
    <citation type="submission" date="2024-02" db="EMBL/GenBank/DDBJ databases">
        <authorList>
            <person name="Saticioglu I.B."/>
        </authorList>
    </citation>
    <scope>NUCLEOTIDE SEQUENCE [LARGE SCALE GENOMIC DNA]</scope>
    <source>
        <strain evidence="3 4">Mu-43</strain>
    </source>
</reference>
<proteinExistence type="predicted"/>
<keyword evidence="1" id="KW-0812">Transmembrane</keyword>
<keyword evidence="4" id="KW-1185">Reference proteome</keyword>
<accession>A0ABU8LJP1</accession>
<dbReference type="InterPro" id="IPR025403">
    <property type="entry name" value="TgpA-like_C"/>
</dbReference>
<name>A0ABU8LJP1_9MICO</name>
<dbReference type="Proteomes" id="UP001366085">
    <property type="component" value="Unassembled WGS sequence"/>
</dbReference>